<proteinExistence type="predicted"/>
<accession>A0AAN8UPX5</accession>
<comment type="caution">
    <text evidence="1">The sequence shown here is derived from an EMBL/GenBank/DDBJ whole genome shotgun (WGS) entry which is preliminary data.</text>
</comment>
<dbReference type="Proteomes" id="UP001370490">
    <property type="component" value="Unassembled WGS sequence"/>
</dbReference>
<dbReference type="PANTHER" id="PTHR46336">
    <property type="entry name" value="OS02G0260700 PROTEIN"/>
    <property type="match status" value="1"/>
</dbReference>
<name>A0AAN8UPX5_9MAGN</name>
<sequence>MKDAKAADLFDPRTIMDSDHALNRGLSSSSSSSSEADFAFAFNDSNFSDRLLRIEIMAGSPDSKSDADGCTTLADWARNRKRRREDIKKENGLSLSSILNLLDKLGEKMEYRSLFVSVVGPEEQILNIDQPDADDVGGFENQDDEEAVAMVEESPSGANNCNSIVFLVLIEMS</sequence>
<dbReference type="EMBL" id="JBAMMX010000022">
    <property type="protein sequence ID" value="KAK6918279.1"/>
    <property type="molecule type" value="Genomic_DNA"/>
</dbReference>
<dbReference type="GO" id="GO:0010114">
    <property type="term" value="P:response to red light"/>
    <property type="evidence" value="ECO:0007669"/>
    <property type="project" value="TreeGrafter"/>
</dbReference>
<keyword evidence="2" id="KW-1185">Reference proteome</keyword>
<dbReference type="PANTHER" id="PTHR46336:SF3">
    <property type="entry name" value="BTB_POZ DOMAIN-CONTAINING PROTEIN POB1"/>
    <property type="match status" value="1"/>
</dbReference>
<dbReference type="GO" id="GO:0005634">
    <property type="term" value="C:nucleus"/>
    <property type="evidence" value="ECO:0007669"/>
    <property type="project" value="TreeGrafter"/>
</dbReference>
<organism evidence="1 2">
    <name type="scientific">Dillenia turbinata</name>
    <dbReference type="NCBI Taxonomy" id="194707"/>
    <lineage>
        <taxon>Eukaryota</taxon>
        <taxon>Viridiplantae</taxon>
        <taxon>Streptophyta</taxon>
        <taxon>Embryophyta</taxon>
        <taxon>Tracheophyta</taxon>
        <taxon>Spermatophyta</taxon>
        <taxon>Magnoliopsida</taxon>
        <taxon>eudicotyledons</taxon>
        <taxon>Gunneridae</taxon>
        <taxon>Pentapetalae</taxon>
        <taxon>Dilleniales</taxon>
        <taxon>Dilleniaceae</taxon>
        <taxon>Dillenia</taxon>
    </lineage>
</organism>
<evidence type="ECO:0000313" key="2">
    <source>
        <dbReference type="Proteomes" id="UP001370490"/>
    </source>
</evidence>
<gene>
    <name evidence="1" type="ORF">RJ641_016701</name>
</gene>
<protein>
    <submittedName>
        <fullName evidence="1">Uncharacterized protein</fullName>
    </submittedName>
</protein>
<evidence type="ECO:0000313" key="1">
    <source>
        <dbReference type="EMBL" id="KAK6918279.1"/>
    </source>
</evidence>
<dbReference type="InterPro" id="IPR045890">
    <property type="entry name" value="POB1-like"/>
</dbReference>
<dbReference type="AlphaFoldDB" id="A0AAN8UPX5"/>
<reference evidence="1 2" key="1">
    <citation type="submission" date="2023-12" db="EMBL/GenBank/DDBJ databases">
        <title>A high-quality genome assembly for Dillenia turbinata (Dilleniales).</title>
        <authorList>
            <person name="Chanderbali A."/>
        </authorList>
    </citation>
    <scope>NUCLEOTIDE SEQUENCE [LARGE SCALE GENOMIC DNA]</scope>
    <source>
        <strain evidence="1">LSX21</strain>
        <tissue evidence="1">Leaf</tissue>
    </source>
</reference>